<dbReference type="GO" id="GO:0016787">
    <property type="term" value="F:hydrolase activity"/>
    <property type="evidence" value="ECO:0007669"/>
    <property type="project" value="UniProtKB-KW"/>
</dbReference>
<evidence type="ECO:0000313" key="3">
    <source>
        <dbReference type="Proteomes" id="UP000483432"/>
    </source>
</evidence>
<dbReference type="PANTHER" id="PTHR43194">
    <property type="entry name" value="HYDROLASE ALPHA/BETA FOLD FAMILY"/>
    <property type="match status" value="1"/>
</dbReference>
<dbReference type="SUPFAM" id="SSF53474">
    <property type="entry name" value="alpha/beta-Hydrolases"/>
    <property type="match status" value="1"/>
</dbReference>
<reference evidence="2 3" key="1">
    <citation type="submission" date="2019-09" db="EMBL/GenBank/DDBJ databases">
        <title>H2 Metabolism Revealed by Metagenomic Analysis in Subglacial Sediment of East Antarctica.</title>
        <authorList>
            <person name="Yang Z."/>
            <person name="Zhang Y."/>
            <person name="Lv Y."/>
            <person name="Yan W."/>
            <person name="Xiao X."/>
            <person name="Sun B."/>
            <person name="Ma H."/>
        </authorList>
    </citation>
    <scope>NUCLEOTIDE SEQUENCE [LARGE SCALE GENOMIC DNA]</scope>
    <source>
        <strain evidence="2">Bin2_2</strain>
    </source>
</reference>
<dbReference type="InterPro" id="IPR050228">
    <property type="entry name" value="Carboxylesterase_BioH"/>
</dbReference>
<organism evidence="2 3">
    <name type="scientific">Sulfuriferula multivorans</name>
    <dbReference type="NCBI Taxonomy" id="1559896"/>
    <lineage>
        <taxon>Bacteria</taxon>
        <taxon>Pseudomonadati</taxon>
        <taxon>Pseudomonadota</taxon>
        <taxon>Betaproteobacteria</taxon>
        <taxon>Nitrosomonadales</taxon>
        <taxon>Sulfuricellaceae</taxon>
        <taxon>Sulfuriferula</taxon>
    </lineage>
</organism>
<dbReference type="Gene3D" id="3.40.50.1820">
    <property type="entry name" value="alpha/beta hydrolase"/>
    <property type="match status" value="1"/>
</dbReference>
<name>A0A7C9NRQ9_9PROT</name>
<dbReference type="EMBL" id="JAAFGW010000008">
    <property type="protein sequence ID" value="NDP47001.1"/>
    <property type="molecule type" value="Genomic_DNA"/>
</dbReference>
<dbReference type="Pfam" id="PF12697">
    <property type="entry name" value="Abhydrolase_6"/>
    <property type="match status" value="1"/>
</dbReference>
<accession>A0A7C9NRQ9</accession>
<dbReference type="PANTHER" id="PTHR43194:SF5">
    <property type="entry name" value="PIMELOYL-[ACYL-CARRIER PROTEIN] METHYL ESTER ESTERASE"/>
    <property type="match status" value="1"/>
</dbReference>
<protein>
    <submittedName>
        <fullName evidence="2">Alpha/beta fold hydrolase</fullName>
    </submittedName>
</protein>
<dbReference type="AlphaFoldDB" id="A0A7C9NRQ9"/>
<evidence type="ECO:0000313" key="2">
    <source>
        <dbReference type="EMBL" id="NDP47001.1"/>
    </source>
</evidence>
<gene>
    <name evidence="2" type="ORF">GZ085_01165</name>
</gene>
<proteinExistence type="predicted"/>
<dbReference type="Proteomes" id="UP000483432">
    <property type="component" value="Unassembled WGS sequence"/>
</dbReference>
<dbReference type="InterPro" id="IPR029058">
    <property type="entry name" value="AB_hydrolase_fold"/>
</dbReference>
<dbReference type="PRINTS" id="PR00111">
    <property type="entry name" value="ABHYDROLASE"/>
</dbReference>
<sequence>MKPSKPVIALLHGWGMNARVFDTLSARLAPEFDVHTHTLPGHGGRAVLSINTLHSWADDLVKQLPAHSTLLGWSLGGQIAMRAAIDHPDKVARLIVMSSTPRFVASDDWAHGMALSDLQTFGADLVSDPQSTLLRFLSLQTRGVAGQKALLQQLRAAFLDAPLSDAEALKQGLALLCMTDLRAEIPRLMQPTLVIHGGLDTLTPAAAGIWLADNLPNARHIELARAAHAPHLSHRDEVAAEIGRFIHA</sequence>
<dbReference type="InterPro" id="IPR000073">
    <property type="entry name" value="AB_hydrolase_1"/>
</dbReference>
<evidence type="ECO:0000259" key="1">
    <source>
        <dbReference type="Pfam" id="PF12697"/>
    </source>
</evidence>
<keyword evidence="2" id="KW-0378">Hydrolase</keyword>
<feature type="domain" description="AB hydrolase-1" evidence="1">
    <location>
        <begin position="10"/>
        <end position="240"/>
    </location>
</feature>
<comment type="caution">
    <text evidence="2">The sequence shown here is derived from an EMBL/GenBank/DDBJ whole genome shotgun (WGS) entry which is preliminary data.</text>
</comment>